<evidence type="ECO:0000256" key="7">
    <source>
        <dbReference type="SAM" id="MobiDB-lite"/>
    </source>
</evidence>
<accession>W0RNB9</accession>
<dbReference type="GO" id="GO:0004553">
    <property type="term" value="F:hydrolase activity, hydrolyzing O-glycosyl compounds"/>
    <property type="evidence" value="ECO:0007669"/>
    <property type="project" value="InterPro"/>
</dbReference>
<dbReference type="KEGG" id="gba:J421_4460"/>
<evidence type="ECO:0000256" key="6">
    <source>
        <dbReference type="RuleBase" id="RU361187"/>
    </source>
</evidence>
<dbReference type="InterPro" id="IPR023296">
    <property type="entry name" value="Glyco_hydro_beta-prop_sf"/>
</dbReference>
<gene>
    <name evidence="8" type="ORF">J421_4460</name>
</gene>
<dbReference type="PANTHER" id="PTHR42812:SF5">
    <property type="entry name" value="ENDO-ARABINASE"/>
    <property type="match status" value="1"/>
</dbReference>
<dbReference type="AlphaFoldDB" id="W0RNB9"/>
<feature type="region of interest" description="Disordered" evidence="7">
    <location>
        <begin position="338"/>
        <end position="357"/>
    </location>
</feature>
<keyword evidence="3 6" id="KW-0326">Glycosidase</keyword>
<name>W0RNB9_9BACT</name>
<sequence length="357" mass="38788">MSRIALGAALAAAVACTPVRQQAPATYANPVLDADFPDPAVLRASDGWYYVYGTQTDRRTATSVEWVNIQAARSRDLVHWERLGDALPTKPTWARRTQDFWAPHVAEHGGTFFLYYSAKPDAALTDSTRGLCLAVATARTAAGPFTDVGHPLQCGPAFLNIDPMQFDDPATGAPLLYWGSGFGPIRVQRLADDRVSFAAGSAPMPLVGIERSDDSTRYQRLVEGAWVTYRAPWYYLFYSGDNCCGPHAHYGVMVARSRAATGPFETLAAATARPQSVILESGAGWRAPGHNSVIRDAAGVDWMLYHAVDTLRSRGASDAPNTRRVLLMDPIVYRDGWPTIDRGHPSTGSRPAPAVPR</sequence>
<dbReference type="PANTHER" id="PTHR42812">
    <property type="entry name" value="BETA-XYLOSIDASE"/>
    <property type="match status" value="1"/>
</dbReference>
<evidence type="ECO:0000256" key="4">
    <source>
        <dbReference type="PIRSR" id="PIRSR606710-1"/>
    </source>
</evidence>
<reference evidence="8 9" key="1">
    <citation type="journal article" date="2014" name="Genome Announc.">
        <title>Genome Sequence and Methylome of Soil Bacterium Gemmatirosa kalamazoonensis KBS708T, a Member of the Rarely Cultivated Gemmatimonadetes Phylum.</title>
        <authorList>
            <person name="Debruyn J.M."/>
            <person name="Radosevich M."/>
            <person name="Wommack K.E."/>
            <person name="Polson S.W."/>
            <person name="Hauser L.J."/>
            <person name="Fawaz M.N."/>
            <person name="Korlach J."/>
            <person name="Tsai Y.C."/>
        </authorList>
    </citation>
    <scope>NUCLEOTIDE SEQUENCE [LARGE SCALE GENOMIC DNA]</scope>
    <source>
        <strain evidence="8 9">KBS708</strain>
    </source>
</reference>
<dbReference type="EMBL" id="CP007128">
    <property type="protein sequence ID" value="AHG91997.1"/>
    <property type="molecule type" value="Genomic_DNA"/>
</dbReference>
<feature type="site" description="Important for catalytic activity, responsible for pKa modulation of the active site Glu and correct orientation of both the proton donor and substrate" evidence="5">
    <location>
        <position position="162"/>
    </location>
</feature>
<dbReference type="HOGENOM" id="CLU_009397_4_0_0"/>
<evidence type="ECO:0000256" key="5">
    <source>
        <dbReference type="PIRSR" id="PIRSR606710-2"/>
    </source>
</evidence>
<dbReference type="SUPFAM" id="SSF75005">
    <property type="entry name" value="Arabinanase/levansucrase/invertase"/>
    <property type="match status" value="1"/>
</dbReference>
<evidence type="ECO:0000256" key="1">
    <source>
        <dbReference type="ARBA" id="ARBA00009865"/>
    </source>
</evidence>
<dbReference type="FunCoup" id="W0RNB9">
    <property type="interactions" value="34"/>
</dbReference>
<feature type="active site" description="Proton acceptor" evidence="4">
    <location>
        <position position="38"/>
    </location>
</feature>
<dbReference type="STRING" id="861299.J421_4460"/>
<evidence type="ECO:0000256" key="3">
    <source>
        <dbReference type="ARBA" id="ARBA00023295"/>
    </source>
</evidence>
<evidence type="ECO:0000313" key="9">
    <source>
        <dbReference type="Proteomes" id="UP000019151"/>
    </source>
</evidence>
<dbReference type="eggNOG" id="COG3507">
    <property type="taxonomic scope" value="Bacteria"/>
</dbReference>
<keyword evidence="9" id="KW-1185">Reference proteome</keyword>
<dbReference type="InterPro" id="IPR051795">
    <property type="entry name" value="Glycosyl_Hydrlase_43"/>
</dbReference>
<protein>
    <submittedName>
        <fullName evidence="8">Glycoside hydrolase family 43</fullName>
    </submittedName>
</protein>
<evidence type="ECO:0000256" key="2">
    <source>
        <dbReference type="ARBA" id="ARBA00022801"/>
    </source>
</evidence>
<dbReference type="PATRIC" id="fig|861299.3.peg.4515"/>
<dbReference type="Proteomes" id="UP000019151">
    <property type="component" value="Chromosome"/>
</dbReference>
<dbReference type="InterPro" id="IPR006710">
    <property type="entry name" value="Glyco_hydro_43"/>
</dbReference>
<keyword evidence="2 6" id="KW-0378">Hydrolase</keyword>
<proteinExistence type="inferred from homology"/>
<evidence type="ECO:0000313" key="8">
    <source>
        <dbReference type="EMBL" id="AHG91997.1"/>
    </source>
</evidence>
<dbReference type="GO" id="GO:0005975">
    <property type="term" value="P:carbohydrate metabolic process"/>
    <property type="evidence" value="ECO:0007669"/>
    <property type="project" value="InterPro"/>
</dbReference>
<dbReference type="PROSITE" id="PS51257">
    <property type="entry name" value="PROKAR_LIPOPROTEIN"/>
    <property type="match status" value="1"/>
</dbReference>
<organism evidence="8 9">
    <name type="scientific">Gemmatirosa kalamazoonensis</name>
    <dbReference type="NCBI Taxonomy" id="861299"/>
    <lineage>
        <taxon>Bacteria</taxon>
        <taxon>Pseudomonadati</taxon>
        <taxon>Gemmatimonadota</taxon>
        <taxon>Gemmatimonadia</taxon>
        <taxon>Gemmatimonadales</taxon>
        <taxon>Gemmatimonadaceae</taxon>
        <taxon>Gemmatirosa</taxon>
    </lineage>
</organism>
<dbReference type="InParanoid" id="W0RNB9"/>
<dbReference type="Pfam" id="PF04616">
    <property type="entry name" value="Glyco_hydro_43"/>
    <property type="match status" value="1"/>
</dbReference>
<dbReference type="Gene3D" id="2.115.10.20">
    <property type="entry name" value="Glycosyl hydrolase domain, family 43"/>
    <property type="match status" value="1"/>
</dbReference>
<dbReference type="CDD" id="cd08999">
    <property type="entry name" value="GH43_ABN-like"/>
    <property type="match status" value="1"/>
</dbReference>
<feature type="active site" description="Proton donor" evidence="4">
    <location>
        <position position="223"/>
    </location>
</feature>
<comment type="similarity">
    <text evidence="1 6">Belongs to the glycosyl hydrolase 43 family.</text>
</comment>